<dbReference type="Gene3D" id="3.40.30.10">
    <property type="entry name" value="Glutaredoxin"/>
    <property type="match status" value="1"/>
</dbReference>
<dbReference type="EMBL" id="SNYV01000011">
    <property type="protein sequence ID" value="TDQ80265.1"/>
    <property type="molecule type" value="Genomic_DNA"/>
</dbReference>
<accession>A0A4R6WPD0</accession>
<dbReference type="InterPro" id="IPR017937">
    <property type="entry name" value="Thioredoxin_CS"/>
</dbReference>
<keyword evidence="2" id="KW-0732">Signal</keyword>
<dbReference type="GO" id="GO:0016853">
    <property type="term" value="F:isomerase activity"/>
    <property type="evidence" value="ECO:0007669"/>
    <property type="project" value="UniProtKB-KW"/>
</dbReference>
<dbReference type="Proteomes" id="UP000295292">
    <property type="component" value="Unassembled WGS sequence"/>
</dbReference>
<dbReference type="OrthoDB" id="9794348at2"/>
<evidence type="ECO:0000313" key="4">
    <source>
        <dbReference type="EMBL" id="TDQ80265.1"/>
    </source>
</evidence>
<name>A0A4R6WPD0_9SPHI</name>
<evidence type="ECO:0000256" key="2">
    <source>
        <dbReference type="SAM" id="SignalP"/>
    </source>
</evidence>
<keyword evidence="5" id="KW-1185">Reference proteome</keyword>
<comment type="caution">
    <text evidence="4">The sequence shown here is derived from an EMBL/GenBank/DDBJ whole genome shotgun (WGS) entry which is preliminary data.</text>
</comment>
<evidence type="ECO:0000259" key="3">
    <source>
        <dbReference type="PROSITE" id="PS51352"/>
    </source>
</evidence>
<dbReference type="PANTHER" id="PTHR42852:SF13">
    <property type="entry name" value="PROTEIN DIPZ"/>
    <property type="match status" value="1"/>
</dbReference>
<reference evidence="4 5" key="1">
    <citation type="submission" date="2019-03" db="EMBL/GenBank/DDBJ databases">
        <title>Genomic Encyclopedia of Archaeal and Bacterial Type Strains, Phase II (KMG-II): from individual species to whole genera.</title>
        <authorList>
            <person name="Goeker M."/>
        </authorList>
    </citation>
    <scope>NUCLEOTIDE SEQUENCE [LARGE SCALE GENOMIC DNA]</scope>
    <source>
        <strain evidence="4 5">DSM 28353</strain>
    </source>
</reference>
<dbReference type="InterPro" id="IPR012336">
    <property type="entry name" value="Thioredoxin-like_fold"/>
</dbReference>
<keyword evidence="4" id="KW-0413">Isomerase</keyword>
<dbReference type="CDD" id="cd02966">
    <property type="entry name" value="TlpA_like_family"/>
    <property type="match status" value="1"/>
</dbReference>
<dbReference type="InterPro" id="IPR013766">
    <property type="entry name" value="Thioredoxin_domain"/>
</dbReference>
<dbReference type="InterPro" id="IPR036249">
    <property type="entry name" value="Thioredoxin-like_sf"/>
</dbReference>
<feature type="domain" description="Thioredoxin" evidence="3">
    <location>
        <begin position="32"/>
        <end position="174"/>
    </location>
</feature>
<dbReference type="PROSITE" id="PS51352">
    <property type="entry name" value="THIOREDOXIN_2"/>
    <property type="match status" value="1"/>
</dbReference>
<proteinExistence type="predicted"/>
<dbReference type="AlphaFoldDB" id="A0A4R6WPD0"/>
<evidence type="ECO:0000256" key="1">
    <source>
        <dbReference type="ARBA" id="ARBA00023284"/>
    </source>
</evidence>
<organism evidence="4 5">
    <name type="scientific">Sphingobacterium yanglingense</name>
    <dbReference type="NCBI Taxonomy" id="1437280"/>
    <lineage>
        <taxon>Bacteria</taxon>
        <taxon>Pseudomonadati</taxon>
        <taxon>Bacteroidota</taxon>
        <taxon>Sphingobacteriia</taxon>
        <taxon>Sphingobacteriales</taxon>
        <taxon>Sphingobacteriaceae</taxon>
        <taxon>Sphingobacterium</taxon>
    </lineage>
</organism>
<sequence length="174" mass="19937">MHKKLITNTLAILSLCLTFTLSQAQESNNGKKLWAKSILNEKAPDLQVEQWLSDAPQTKGKFVLVDFWATWCGPCRRVIPELNEWQEKYKDQLVIVGISDETAEKVQNAKDIKIEYYNAIDTQARLKKELEVKGIPHCILLDPQGIVRWEGFPTLAEHELTADVLETIIKKYSK</sequence>
<feature type="chain" id="PRO_5020621948" evidence="2">
    <location>
        <begin position="25"/>
        <end position="174"/>
    </location>
</feature>
<evidence type="ECO:0000313" key="5">
    <source>
        <dbReference type="Proteomes" id="UP000295292"/>
    </source>
</evidence>
<gene>
    <name evidence="4" type="ORF">CLV99_1722</name>
</gene>
<protein>
    <submittedName>
        <fullName evidence="4">Thiol-disulfide isomerase/thioredoxin</fullName>
    </submittedName>
</protein>
<dbReference type="InterPro" id="IPR050553">
    <property type="entry name" value="Thioredoxin_ResA/DsbE_sf"/>
</dbReference>
<feature type="signal peptide" evidence="2">
    <location>
        <begin position="1"/>
        <end position="24"/>
    </location>
</feature>
<keyword evidence="1" id="KW-0676">Redox-active center</keyword>
<dbReference type="Pfam" id="PF13905">
    <property type="entry name" value="Thioredoxin_8"/>
    <property type="match status" value="1"/>
</dbReference>
<dbReference type="PANTHER" id="PTHR42852">
    <property type="entry name" value="THIOL:DISULFIDE INTERCHANGE PROTEIN DSBE"/>
    <property type="match status" value="1"/>
</dbReference>
<dbReference type="RefSeq" id="WP_133584001.1">
    <property type="nucleotide sequence ID" value="NZ_SNYV01000011.1"/>
</dbReference>
<dbReference type="PROSITE" id="PS00194">
    <property type="entry name" value="THIOREDOXIN_1"/>
    <property type="match status" value="1"/>
</dbReference>
<dbReference type="SUPFAM" id="SSF52833">
    <property type="entry name" value="Thioredoxin-like"/>
    <property type="match status" value="1"/>
</dbReference>